<evidence type="ECO:0000313" key="5">
    <source>
        <dbReference type="EMBL" id="MBD8497279.1"/>
    </source>
</evidence>
<dbReference type="InterPro" id="IPR018060">
    <property type="entry name" value="HTH_AraC"/>
</dbReference>
<dbReference type="Proteomes" id="UP000634529">
    <property type="component" value="Unassembled WGS sequence"/>
</dbReference>
<dbReference type="InterPro" id="IPR020449">
    <property type="entry name" value="Tscrpt_reg_AraC-type_HTH"/>
</dbReference>
<keyword evidence="6" id="KW-1185">Reference proteome</keyword>
<protein>
    <submittedName>
        <fullName evidence="5">AraC family transcriptional regulator</fullName>
    </submittedName>
</protein>
<dbReference type="Gene3D" id="1.10.10.60">
    <property type="entry name" value="Homeodomain-like"/>
    <property type="match status" value="1"/>
</dbReference>
<proteinExistence type="predicted"/>
<evidence type="ECO:0000256" key="3">
    <source>
        <dbReference type="ARBA" id="ARBA00023163"/>
    </source>
</evidence>
<keyword evidence="1" id="KW-0805">Transcription regulation</keyword>
<comment type="caution">
    <text evidence="5">The sequence shown here is derived from an EMBL/GenBank/DDBJ whole genome shotgun (WGS) entry which is preliminary data.</text>
</comment>
<dbReference type="SUPFAM" id="SSF46689">
    <property type="entry name" value="Homeodomain-like"/>
    <property type="match status" value="1"/>
</dbReference>
<gene>
    <name evidence="5" type="ORF">IFO66_03090</name>
</gene>
<evidence type="ECO:0000256" key="1">
    <source>
        <dbReference type="ARBA" id="ARBA00023015"/>
    </source>
</evidence>
<feature type="domain" description="HTH araC/xylS-type" evidence="4">
    <location>
        <begin position="1"/>
        <end position="34"/>
    </location>
</feature>
<evidence type="ECO:0000313" key="6">
    <source>
        <dbReference type="Proteomes" id="UP000634529"/>
    </source>
</evidence>
<dbReference type="EMBL" id="JACYTN010000002">
    <property type="protein sequence ID" value="MBD8497279.1"/>
    <property type="molecule type" value="Genomic_DNA"/>
</dbReference>
<evidence type="ECO:0000259" key="4">
    <source>
        <dbReference type="PROSITE" id="PS01124"/>
    </source>
</evidence>
<reference evidence="5 6" key="1">
    <citation type="submission" date="2020-09" db="EMBL/GenBank/DDBJ databases">
        <title>Paenibacillus sp. CAU 1523 isolated from sand of Haeundae Beach.</title>
        <authorList>
            <person name="Kim W."/>
        </authorList>
    </citation>
    <scope>NUCLEOTIDE SEQUENCE [LARGE SCALE GENOMIC DNA]</scope>
    <source>
        <strain evidence="5 6">CAU 1523</strain>
    </source>
</reference>
<keyword evidence="2" id="KW-0238">DNA-binding</keyword>
<dbReference type="PROSITE" id="PS01124">
    <property type="entry name" value="HTH_ARAC_FAMILY_2"/>
    <property type="match status" value="1"/>
</dbReference>
<name>A0ABR9AT42_9BACL</name>
<organism evidence="5 6">
    <name type="scientific">Paenibacillus arenosi</name>
    <dbReference type="NCBI Taxonomy" id="2774142"/>
    <lineage>
        <taxon>Bacteria</taxon>
        <taxon>Bacillati</taxon>
        <taxon>Bacillota</taxon>
        <taxon>Bacilli</taxon>
        <taxon>Bacillales</taxon>
        <taxon>Paenibacillaceae</taxon>
        <taxon>Paenibacillus</taxon>
    </lineage>
</organism>
<evidence type="ECO:0000256" key="2">
    <source>
        <dbReference type="ARBA" id="ARBA00023125"/>
    </source>
</evidence>
<sequence>MTEIAYDYGFESHDVFGRAFKLVYGITPENYRRGRFLLPTFHAVNLALQQKGAKPWIGIVGILSFYSGSEMLRSVIKGINLRNAIVLATCPSR</sequence>
<dbReference type="PRINTS" id="PR00032">
    <property type="entry name" value="HTHARAC"/>
</dbReference>
<accession>A0ABR9AT42</accession>
<dbReference type="InterPro" id="IPR009057">
    <property type="entry name" value="Homeodomain-like_sf"/>
</dbReference>
<keyword evidence="3" id="KW-0804">Transcription</keyword>